<dbReference type="GO" id="GO:0005739">
    <property type="term" value="C:mitochondrion"/>
    <property type="evidence" value="ECO:0007669"/>
    <property type="project" value="UniProtKB-SubCell"/>
</dbReference>
<evidence type="ECO:0000256" key="1">
    <source>
        <dbReference type="ARBA" id="ARBA00004173"/>
    </source>
</evidence>
<protein>
    <recommendedName>
        <fullName evidence="6">Prokaryotic-type class I peptide chain release factors domain-containing protein</fullName>
    </recommendedName>
</protein>
<name>A0A061H3U6_9BASI</name>
<comment type="subcellular location">
    <subcellularLocation>
        <location evidence="1">Mitochondrion</location>
    </subcellularLocation>
</comment>
<dbReference type="KEGG" id="pfp:PFL1_05176"/>
<keyword evidence="3" id="KW-0809">Transit peptide</keyword>
<dbReference type="Gene3D" id="3.30.160.20">
    <property type="match status" value="1"/>
</dbReference>
<dbReference type="InterPro" id="IPR045853">
    <property type="entry name" value="Pep_chain_release_fac_I_sf"/>
</dbReference>
<dbReference type="AlphaFoldDB" id="A0A061H3U6"/>
<evidence type="ECO:0000313" key="7">
    <source>
        <dbReference type="EMBL" id="EPQ27253.1"/>
    </source>
</evidence>
<dbReference type="RefSeq" id="XP_007880897.1">
    <property type="nucleotide sequence ID" value="XM_007882706.1"/>
</dbReference>
<proteinExistence type="inferred from homology"/>
<dbReference type="GeneID" id="19319274"/>
<feature type="region of interest" description="Disordered" evidence="5">
    <location>
        <begin position="287"/>
        <end position="330"/>
    </location>
</feature>
<comment type="similarity">
    <text evidence="2">Belongs to the prokaryotic/mitochondrial release factor family.</text>
</comment>
<accession>A0A061H3U6</accession>
<sequence>MLANTLTPASRCVFSAPWRSTRSSLRLARSVPQRPASILRLKSTLTTVEPSPDADREVPTPLLFLSAPKWTSEPACKQLYANYVSASSSRGYQSLLLDLDPEVDLASIRDSSALLELFEQEAVSTLRSAQGGSPFPPVLVAKGLAAIIAQAYVSSHPLSALQLVDPPLNNALLAKQHPHLLPSPLDEFKFHTQFPLRVVWSQQELQRHKDQGIPWYEIHRIEHLREEEADESLDRFVFADEDHAVSDTLTWLEDEVGVTGESVPASVQSDASALIASDNVDLFDDIQDVGDHDDHLDEASSESDQLETQEEPIDPSDGDAAATTSRASRAAPKTLPAWFNEGSYVLQPHSRKYPLTLDERHLTESFIRGSGPGGQAINKLSTNVQLVHVPTSTRVTCQETRSRLRNRELARRRMSRILEDLVRQQVGGSSRIEREVETQRKRKANKKKKQGKRRREREREKAEAGTGAGAGPAQHQAD</sequence>
<dbReference type="GO" id="GO:0032543">
    <property type="term" value="P:mitochondrial translation"/>
    <property type="evidence" value="ECO:0007669"/>
    <property type="project" value="UniProtKB-ARBA"/>
</dbReference>
<feature type="domain" description="Prokaryotic-type class I peptide chain release factors" evidence="6">
    <location>
        <begin position="355"/>
        <end position="454"/>
    </location>
</feature>
<evidence type="ECO:0000259" key="6">
    <source>
        <dbReference type="Pfam" id="PF00472"/>
    </source>
</evidence>
<dbReference type="OrthoDB" id="277888at2759"/>
<dbReference type="PANTHER" id="PTHR46203:SF1">
    <property type="entry name" value="MITOCHONDRIAL TRANSLATION RELEASE FACTOR IN RESCUE"/>
    <property type="match status" value="1"/>
</dbReference>
<evidence type="ECO:0000256" key="4">
    <source>
        <dbReference type="ARBA" id="ARBA00023128"/>
    </source>
</evidence>
<dbReference type="Pfam" id="PF00472">
    <property type="entry name" value="RF-1"/>
    <property type="match status" value="1"/>
</dbReference>
<dbReference type="eggNOG" id="KOG2726">
    <property type="taxonomic scope" value="Eukaryota"/>
</dbReference>
<dbReference type="Proteomes" id="UP000053664">
    <property type="component" value="Unassembled WGS sequence"/>
</dbReference>
<evidence type="ECO:0000256" key="5">
    <source>
        <dbReference type="SAM" id="MobiDB-lite"/>
    </source>
</evidence>
<feature type="compositionally biased region" description="Low complexity" evidence="5">
    <location>
        <begin position="320"/>
        <end position="330"/>
    </location>
</feature>
<dbReference type="SUPFAM" id="SSF75620">
    <property type="entry name" value="Release factor"/>
    <property type="match status" value="1"/>
</dbReference>
<dbReference type="GO" id="GO:0003747">
    <property type="term" value="F:translation release factor activity"/>
    <property type="evidence" value="ECO:0007669"/>
    <property type="project" value="InterPro"/>
</dbReference>
<dbReference type="PANTHER" id="PTHR46203">
    <property type="entry name" value="PROBABLE PEPTIDE CHAIN RELEASE FACTOR C12ORF65"/>
    <property type="match status" value="1"/>
</dbReference>
<gene>
    <name evidence="7" type="ORF">PFL1_05176</name>
</gene>
<evidence type="ECO:0000313" key="8">
    <source>
        <dbReference type="Proteomes" id="UP000053664"/>
    </source>
</evidence>
<evidence type="ECO:0000256" key="2">
    <source>
        <dbReference type="ARBA" id="ARBA00010835"/>
    </source>
</evidence>
<dbReference type="HOGENOM" id="CLU_667514_0_0_1"/>
<dbReference type="EMBL" id="KE361640">
    <property type="protein sequence ID" value="EPQ27253.1"/>
    <property type="molecule type" value="Genomic_DNA"/>
</dbReference>
<dbReference type="InterPro" id="IPR000352">
    <property type="entry name" value="Pep_chain_release_fac_I"/>
</dbReference>
<feature type="compositionally biased region" description="Acidic residues" evidence="5">
    <location>
        <begin position="299"/>
        <end position="317"/>
    </location>
</feature>
<reference evidence="7 8" key="1">
    <citation type="journal article" date="2013" name="Plant Cell">
        <title>The transition from a phytopathogenic smut ancestor to an anamorphic biocontrol agent deciphered by comparative whole-genome analysis.</title>
        <authorList>
            <person name="Lefebvre F."/>
            <person name="Joly D.L."/>
            <person name="Labbe C."/>
            <person name="Teichmann B."/>
            <person name="Linning R."/>
            <person name="Belzile F."/>
            <person name="Bakkeren G."/>
            <person name="Belanger R.R."/>
        </authorList>
    </citation>
    <scope>NUCLEOTIDE SEQUENCE [LARGE SCALE GENOMIC DNA]</scope>
    <source>
        <strain evidence="7 8">PF-1</strain>
    </source>
</reference>
<feature type="compositionally biased region" description="Basic residues" evidence="5">
    <location>
        <begin position="440"/>
        <end position="456"/>
    </location>
</feature>
<feature type="region of interest" description="Disordered" evidence="5">
    <location>
        <begin position="424"/>
        <end position="478"/>
    </location>
</feature>
<evidence type="ECO:0000256" key="3">
    <source>
        <dbReference type="ARBA" id="ARBA00022946"/>
    </source>
</evidence>
<feature type="compositionally biased region" description="Basic and acidic residues" evidence="5">
    <location>
        <begin position="289"/>
        <end position="298"/>
    </location>
</feature>
<keyword evidence="4" id="KW-0496">Mitochondrion</keyword>
<organism evidence="7 8">
    <name type="scientific">Pseudozyma flocculosa PF-1</name>
    <dbReference type="NCBI Taxonomy" id="1277687"/>
    <lineage>
        <taxon>Eukaryota</taxon>
        <taxon>Fungi</taxon>
        <taxon>Dikarya</taxon>
        <taxon>Basidiomycota</taxon>
        <taxon>Ustilaginomycotina</taxon>
        <taxon>Ustilaginomycetes</taxon>
        <taxon>Ustilaginales</taxon>
        <taxon>Ustilaginaceae</taxon>
        <taxon>Pseudozyma</taxon>
    </lineage>
</organism>
<dbReference type="InterPro" id="IPR052405">
    <property type="entry name" value="Mito_Transl_Release_Factor"/>
</dbReference>